<dbReference type="Pfam" id="PF01734">
    <property type="entry name" value="Patatin"/>
    <property type="match status" value="1"/>
</dbReference>
<feature type="short sequence motif" description="DGA/G" evidence="2">
    <location>
        <begin position="192"/>
        <end position="194"/>
    </location>
</feature>
<dbReference type="InterPro" id="IPR016035">
    <property type="entry name" value="Acyl_Trfase/lysoPLipase"/>
</dbReference>
<feature type="active site" description="Proton acceptor" evidence="2">
    <location>
        <position position="192"/>
    </location>
</feature>
<dbReference type="GO" id="GO:0016042">
    <property type="term" value="P:lipid catabolic process"/>
    <property type="evidence" value="ECO:0007669"/>
    <property type="project" value="UniProtKB-UniRule"/>
</dbReference>
<keyword evidence="2" id="KW-0442">Lipid degradation</keyword>
<dbReference type="InterPro" id="IPR002641">
    <property type="entry name" value="PNPLA_dom"/>
</dbReference>
<evidence type="ECO:0000256" key="1">
    <source>
        <dbReference type="ARBA" id="ARBA00023098"/>
    </source>
</evidence>
<dbReference type="PROSITE" id="PS51635">
    <property type="entry name" value="PNPLA"/>
    <property type="match status" value="1"/>
</dbReference>
<accession>A0A916U024</accession>
<dbReference type="GO" id="GO:0016787">
    <property type="term" value="F:hydrolase activity"/>
    <property type="evidence" value="ECO:0007669"/>
    <property type="project" value="UniProtKB-UniRule"/>
</dbReference>
<evidence type="ECO:0000313" key="5">
    <source>
        <dbReference type="Proteomes" id="UP000641514"/>
    </source>
</evidence>
<feature type="short sequence motif" description="GXSXG" evidence="2">
    <location>
        <begin position="41"/>
        <end position="45"/>
    </location>
</feature>
<dbReference type="AlphaFoldDB" id="A0A916U024"/>
<dbReference type="EMBL" id="BMJH01000001">
    <property type="protein sequence ID" value="GGC55140.1"/>
    <property type="molecule type" value="Genomic_DNA"/>
</dbReference>
<proteinExistence type="predicted"/>
<organism evidence="4 5">
    <name type="scientific">Hoyosella rhizosphaerae</name>
    <dbReference type="NCBI Taxonomy" id="1755582"/>
    <lineage>
        <taxon>Bacteria</taxon>
        <taxon>Bacillati</taxon>
        <taxon>Actinomycetota</taxon>
        <taxon>Actinomycetes</taxon>
        <taxon>Mycobacteriales</taxon>
        <taxon>Hoyosellaceae</taxon>
        <taxon>Hoyosella</taxon>
    </lineage>
</organism>
<evidence type="ECO:0000259" key="3">
    <source>
        <dbReference type="PROSITE" id="PS51635"/>
    </source>
</evidence>
<sequence length="305" mass="32347">MRRGLVLGCGGTLGGAWMIAALKAIETQLEWDPRTADVLQGTSAGAELATMLGSGVSVDDLVAMQNGSTTDPRLQAHLADTPGMIPPLPRAALGSFGLFRRAQGVVALSGLAPRGSGNPAWLTRLAESLNPDETWVEHPDTRLVALDYDTGSRAAFGIPSSPPATIEQALRASWAIPGWFPPVQIGDRRYVDGGVASTASVDLLAADELDELFILAPMASMSGARAPGLSGFAENQALRKGMTATLRKEIAAVEAGGTRVFLLDAPAHDLAVLGGNFMDYRRRERVFTYAINALEQRVQAWEVQK</sequence>
<dbReference type="Gene3D" id="3.40.1090.10">
    <property type="entry name" value="Cytosolic phospholipase A2 catalytic domain"/>
    <property type="match status" value="2"/>
</dbReference>
<comment type="caution">
    <text evidence="4">The sequence shown here is derived from an EMBL/GenBank/DDBJ whole genome shotgun (WGS) entry which is preliminary data.</text>
</comment>
<keyword evidence="1 2" id="KW-0443">Lipid metabolism</keyword>
<gene>
    <name evidence="4" type="ORF">GCM10011410_04420</name>
</gene>
<comment type="caution">
    <text evidence="2">Lacks conserved residue(s) required for the propagation of feature annotation.</text>
</comment>
<reference evidence="4" key="1">
    <citation type="journal article" date="2014" name="Int. J. Syst. Evol. Microbiol.">
        <title>Complete genome sequence of Corynebacterium casei LMG S-19264T (=DSM 44701T), isolated from a smear-ripened cheese.</title>
        <authorList>
            <consortium name="US DOE Joint Genome Institute (JGI-PGF)"/>
            <person name="Walter F."/>
            <person name="Albersmeier A."/>
            <person name="Kalinowski J."/>
            <person name="Ruckert C."/>
        </authorList>
    </citation>
    <scope>NUCLEOTIDE SEQUENCE</scope>
    <source>
        <strain evidence="4">CGMCC 1.15478</strain>
    </source>
</reference>
<dbReference type="RefSeq" id="WP_229675677.1">
    <property type="nucleotide sequence ID" value="NZ_BMJH01000001.1"/>
</dbReference>
<name>A0A916U024_9ACTN</name>
<dbReference type="SUPFAM" id="SSF52151">
    <property type="entry name" value="FabD/lysophospholipase-like"/>
    <property type="match status" value="1"/>
</dbReference>
<evidence type="ECO:0000313" key="4">
    <source>
        <dbReference type="EMBL" id="GGC55140.1"/>
    </source>
</evidence>
<protein>
    <submittedName>
        <fullName evidence="4">Phospholipase</fullName>
    </submittedName>
</protein>
<evidence type="ECO:0000256" key="2">
    <source>
        <dbReference type="PROSITE-ProRule" id="PRU01161"/>
    </source>
</evidence>
<keyword evidence="2" id="KW-0378">Hydrolase</keyword>
<dbReference type="Proteomes" id="UP000641514">
    <property type="component" value="Unassembled WGS sequence"/>
</dbReference>
<feature type="domain" description="PNPLA" evidence="3">
    <location>
        <begin position="6"/>
        <end position="205"/>
    </location>
</feature>
<reference evidence="4" key="2">
    <citation type="submission" date="2020-09" db="EMBL/GenBank/DDBJ databases">
        <authorList>
            <person name="Sun Q."/>
            <person name="Zhou Y."/>
        </authorList>
    </citation>
    <scope>NUCLEOTIDE SEQUENCE</scope>
    <source>
        <strain evidence="4">CGMCC 1.15478</strain>
    </source>
</reference>
<keyword evidence="5" id="KW-1185">Reference proteome</keyword>
<feature type="active site" description="Nucleophile" evidence="2">
    <location>
        <position position="43"/>
    </location>
</feature>